<dbReference type="CDD" id="cd22150">
    <property type="entry name" value="F-box_CeFBXA-like"/>
    <property type="match status" value="1"/>
</dbReference>
<evidence type="ECO:0000313" key="2">
    <source>
        <dbReference type="EMBL" id="KAF1760659.1"/>
    </source>
</evidence>
<gene>
    <name evidence="2" type="ORF">GCK72_008908</name>
</gene>
<dbReference type="GO" id="GO:0045087">
    <property type="term" value="P:innate immune response"/>
    <property type="evidence" value="ECO:0007669"/>
    <property type="project" value="TreeGrafter"/>
</dbReference>
<accession>A0A6A5H0Y0</accession>
<name>A0A6A5H0Y0_CAERE</name>
<evidence type="ECO:0000313" key="3">
    <source>
        <dbReference type="Proteomes" id="UP000483820"/>
    </source>
</evidence>
<dbReference type="AlphaFoldDB" id="A0A6A5H0Y0"/>
<dbReference type="Pfam" id="PF01827">
    <property type="entry name" value="FTH"/>
    <property type="match status" value="1"/>
</dbReference>
<comment type="caution">
    <text evidence="2">The sequence shown here is derived from an EMBL/GenBank/DDBJ whole genome shotgun (WGS) entry which is preliminary data.</text>
</comment>
<evidence type="ECO:0000259" key="1">
    <source>
        <dbReference type="PROSITE" id="PS50181"/>
    </source>
</evidence>
<dbReference type="Proteomes" id="UP000483820">
    <property type="component" value="Chromosome III"/>
</dbReference>
<dbReference type="RefSeq" id="XP_053586689.1">
    <property type="nucleotide sequence ID" value="XM_053727112.1"/>
</dbReference>
<feature type="domain" description="F-box" evidence="1">
    <location>
        <begin position="28"/>
        <end position="74"/>
    </location>
</feature>
<dbReference type="InterPro" id="IPR040161">
    <property type="entry name" value="FB224"/>
</dbReference>
<dbReference type="SMART" id="SM00256">
    <property type="entry name" value="FBOX"/>
    <property type="match status" value="1"/>
</dbReference>
<organism evidence="2 3">
    <name type="scientific">Caenorhabditis remanei</name>
    <name type="common">Caenorhabditis vulgaris</name>
    <dbReference type="NCBI Taxonomy" id="31234"/>
    <lineage>
        <taxon>Eukaryota</taxon>
        <taxon>Metazoa</taxon>
        <taxon>Ecdysozoa</taxon>
        <taxon>Nematoda</taxon>
        <taxon>Chromadorea</taxon>
        <taxon>Rhabditida</taxon>
        <taxon>Rhabditina</taxon>
        <taxon>Rhabditomorpha</taxon>
        <taxon>Rhabditoidea</taxon>
        <taxon>Rhabditidae</taxon>
        <taxon>Peloderinae</taxon>
        <taxon>Caenorhabditis</taxon>
    </lineage>
</organism>
<protein>
    <recommendedName>
        <fullName evidence="1">F-box domain-containing protein</fullName>
    </recommendedName>
</protein>
<proteinExistence type="predicted"/>
<dbReference type="PANTHER" id="PTHR23015">
    <property type="entry name" value="UNCHARACTERIZED C.ELEGANS PROTEIN"/>
    <property type="match status" value="1"/>
</dbReference>
<dbReference type="KEGG" id="crq:GCK72_008908"/>
<dbReference type="GeneID" id="78774791"/>
<dbReference type="CTD" id="78774791"/>
<dbReference type="InterPro" id="IPR001810">
    <property type="entry name" value="F-box_dom"/>
</dbReference>
<dbReference type="EMBL" id="WUAV01000003">
    <property type="protein sequence ID" value="KAF1760659.1"/>
    <property type="molecule type" value="Genomic_DNA"/>
</dbReference>
<dbReference type="Pfam" id="PF00646">
    <property type="entry name" value="F-box"/>
    <property type="match status" value="1"/>
</dbReference>
<dbReference type="PANTHER" id="PTHR23015:SF4">
    <property type="entry name" value="DUF38 DOMAIN-CONTAINING PROTEIN-RELATED"/>
    <property type="match status" value="1"/>
</dbReference>
<reference evidence="2 3" key="1">
    <citation type="submission" date="2019-12" db="EMBL/GenBank/DDBJ databases">
        <title>Chromosome-level assembly of the Caenorhabditis remanei genome.</title>
        <authorList>
            <person name="Teterina A.A."/>
            <person name="Willis J.H."/>
            <person name="Phillips P.C."/>
        </authorList>
    </citation>
    <scope>NUCLEOTIDE SEQUENCE [LARGE SCALE GENOMIC DNA]</scope>
    <source>
        <strain evidence="2 3">PX506</strain>
        <tissue evidence="2">Whole organism</tissue>
    </source>
</reference>
<dbReference type="InterPro" id="IPR002900">
    <property type="entry name" value="DUF38/FTH_CAE_spp"/>
</dbReference>
<dbReference type="PROSITE" id="PS50181">
    <property type="entry name" value="FBOX"/>
    <property type="match status" value="1"/>
</dbReference>
<dbReference type="InterPro" id="IPR036047">
    <property type="entry name" value="F-box-like_dom_sf"/>
</dbReference>
<dbReference type="SUPFAM" id="SSF81383">
    <property type="entry name" value="F-box domain"/>
    <property type="match status" value="1"/>
</dbReference>
<sequence>MSEKMSKPINSEEAFERFFRSLKILNRPPRLSNLPNVVIKKIIKKCELRDLLALRNVSKHFRNVVDARVKYNGIKVSCRRDHVLIELRYRGGFSRYVVYAGVDWNSEVVFSNIAYKSEYTPDRTVAISVGKECEVIKSEDYEKMAFFDLAIVLKNPKIEVGCFTFEYYVEKANMPITVQDAESSKRFYEKMRTLLSSLNHKLLVSKVKLVVEDPDGVLAILPYVVPVFLQEIEINSEVSTNSWQNQVKIERIVNLEQWMKVKDILKTKNTFEFFPMEHLVHFERFRIYQSFSCPRTNTG</sequence>